<dbReference type="InterPro" id="IPR052701">
    <property type="entry name" value="GAG_Ulvan_Degrading_Sulfatases"/>
</dbReference>
<dbReference type="PANTHER" id="PTHR43751">
    <property type="entry name" value="SULFATASE"/>
    <property type="match status" value="1"/>
</dbReference>
<dbReference type="KEGG" id="ccos:Pan44_46040"/>
<dbReference type="Proteomes" id="UP000315700">
    <property type="component" value="Chromosome"/>
</dbReference>
<dbReference type="CDD" id="cd16142">
    <property type="entry name" value="ARS_like"/>
    <property type="match status" value="1"/>
</dbReference>
<dbReference type="Pfam" id="PF00884">
    <property type="entry name" value="Sulfatase"/>
    <property type="match status" value="1"/>
</dbReference>
<dbReference type="InterPro" id="IPR000917">
    <property type="entry name" value="Sulfatase_N"/>
</dbReference>
<dbReference type="InParanoid" id="A0A517SKA2"/>
<reference evidence="2 3" key="1">
    <citation type="submission" date="2019-02" db="EMBL/GenBank/DDBJ databases">
        <title>Deep-cultivation of Planctomycetes and their phenomic and genomic characterization uncovers novel biology.</title>
        <authorList>
            <person name="Wiegand S."/>
            <person name="Jogler M."/>
            <person name="Boedeker C."/>
            <person name="Pinto D."/>
            <person name="Vollmers J."/>
            <person name="Rivas-Marin E."/>
            <person name="Kohn T."/>
            <person name="Peeters S.H."/>
            <person name="Heuer A."/>
            <person name="Rast P."/>
            <person name="Oberbeckmann S."/>
            <person name="Bunk B."/>
            <person name="Jeske O."/>
            <person name="Meyerdierks A."/>
            <person name="Storesund J.E."/>
            <person name="Kallscheuer N."/>
            <person name="Luecker S."/>
            <person name="Lage O.M."/>
            <person name="Pohl T."/>
            <person name="Merkel B.J."/>
            <person name="Hornburger P."/>
            <person name="Mueller R.-W."/>
            <person name="Bruemmer F."/>
            <person name="Labrenz M."/>
            <person name="Spormann A.M."/>
            <person name="Op den Camp H."/>
            <person name="Overmann J."/>
            <person name="Amann R."/>
            <person name="Jetten M.S.M."/>
            <person name="Mascher T."/>
            <person name="Medema M.H."/>
            <person name="Devos D.P."/>
            <person name="Kaster A.-K."/>
            <person name="Ovreas L."/>
            <person name="Rohde M."/>
            <person name="Galperin M.Y."/>
            <person name="Jogler C."/>
        </authorList>
    </citation>
    <scope>NUCLEOTIDE SEQUENCE [LARGE SCALE GENOMIC DNA]</scope>
    <source>
        <strain evidence="2 3">Pan44</strain>
    </source>
</reference>
<keyword evidence="2" id="KW-0378">Hydrolase</keyword>
<dbReference type="FunCoup" id="A0A517SKA2">
    <property type="interactions" value="110"/>
</dbReference>
<evidence type="ECO:0000313" key="2">
    <source>
        <dbReference type="EMBL" id="QDT56548.1"/>
    </source>
</evidence>
<dbReference type="EC" id="3.1.6.1" evidence="2"/>
<protein>
    <submittedName>
        <fullName evidence="2">Arylsulfatase</fullName>
        <ecNumber evidence="2">3.1.6.1</ecNumber>
    </submittedName>
</protein>
<proteinExistence type="predicted"/>
<dbReference type="Gene3D" id="3.40.720.10">
    <property type="entry name" value="Alkaline Phosphatase, subunit A"/>
    <property type="match status" value="1"/>
</dbReference>
<dbReference type="SUPFAM" id="SSF53649">
    <property type="entry name" value="Alkaline phosphatase-like"/>
    <property type="match status" value="1"/>
</dbReference>
<evidence type="ECO:0000259" key="1">
    <source>
        <dbReference type="Pfam" id="PF00884"/>
    </source>
</evidence>
<dbReference type="AlphaFoldDB" id="A0A517SKA2"/>
<dbReference type="PANTHER" id="PTHR43751:SF2">
    <property type="entry name" value="SULFATASE N-TERMINAL DOMAIN-CONTAINING PROTEIN"/>
    <property type="match status" value="1"/>
</dbReference>
<sequence>MTLNHVRFLSFGIVLLYTTIVRAENVQDRAPSNGSRVLRRSDGLQRSRINEPTVLRSQRIVDQRAASLMRLAAASQKSGTAKKPNILVIFGDDIGIPQISAYTMGMMGYRTPNIDRIAKEGAIFTDSYGQQSCTAGRASFILGQEPFRTGLLTIGMPGDPHGIQKWMPTIADVMKTQGYATGQFGKNHLGDRDEHLPTNHGFDEFFGNLYHLNAEEEPEGYFYPKDPEFKKKYGPRGVIKSTADGKIDDTGPLNTKRMPTVDEEFLAAAKDFIDRQHKADKPFFCWFNSTRMHVFTHLKKESLGKTGMGIHADGMVEHDGMVGELLKQLDDLKIADDTIVVYTTDNGAEIALWPDGAMTPFRSEKGTTWEGGMRIPMMVRWPGVVKPGTVYNDPISLIDWFPTLSAAAGVADIKEQMKKGFAGVGGKEFKVHLDGYNFMPYFEGKEKKGPRDTVYYFDQGGNLNALRWNDWKLSFASSKGNIATGTREVTAWAMITNLRMDPYERGLEEGGEAIKFLAQNMWLLVPIQGKVKEFFADFDQYPYQTGSTLNPAGINYGMLRQQDAMKRLKELETMKPSR</sequence>
<feature type="domain" description="Sulfatase N-terminal" evidence="1">
    <location>
        <begin position="84"/>
        <end position="410"/>
    </location>
</feature>
<dbReference type="Gene3D" id="3.30.1120.10">
    <property type="match status" value="1"/>
</dbReference>
<dbReference type="InterPro" id="IPR017850">
    <property type="entry name" value="Alkaline_phosphatase_core_sf"/>
</dbReference>
<dbReference type="EMBL" id="CP036271">
    <property type="protein sequence ID" value="QDT56548.1"/>
    <property type="molecule type" value="Genomic_DNA"/>
</dbReference>
<name>A0A517SKA2_9PLAN</name>
<evidence type="ECO:0000313" key="3">
    <source>
        <dbReference type="Proteomes" id="UP000315700"/>
    </source>
</evidence>
<organism evidence="2 3">
    <name type="scientific">Caulifigura coniformis</name>
    <dbReference type="NCBI Taxonomy" id="2527983"/>
    <lineage>
        <taxon>Bacteria</taxon>
        <taxon>Pseudomonadati</taxon>
        <taxon>Planctomycetota</taxon>
        <taxon>Planctomycetia</taxon>
        <taxon>Planctomycetales</taxon>
        <taxon>Planctomycetaceae</taxon>
        <taxon>Caulifigura</taxon>
    </lineage>
</organism>
<dbReference type="GO" id="GO:0004065">
    <property type="term" value="F:arylsulfatase activity"/>
    <property type="evidence" value="ECO:0007669"/>
    <property type="project" value="UniProtKB-EC"/>
</dbReference>
<gene>
    <name evidence="2" type="primary">atsA_32</name>
    <name evidence="2" type="ORF">Pan44_46040</name>
</gene>
<accession>A0A517SKA2</accession>
<keyword evidence="3" id="KW-1185">Reference proteome</keyword>